<feature type="domain" description="Methyl-accepting transducer" evidence="5">
    <location>
        <begin position="293"/>
        <end position="529"/>
    </location>
</feature>
<keyword evidence="1" id="KW-0145">Chemotaxis</keyword>
<keyword evidence="4" id="KW-0812">Transmembrane</keyword>
<dbReference type="Proteomes" id="UP000001343">
    <property type="component" value="Unassembled WGS sequence"/>
</dbReference>
<dbReference type="AlphaFoldDB" id="A0AA87MPW0"/>
<evidence type="ECO:0000313" key="8">
    <source>
        <dbReference type="Proteomes" id="UP000001343"/>
    </source>
</evidence>
<dbReference type="RefSeq" id="WP_002763621.1">
    <property type="nucleotide sequence ID" value="NZ_AKWM02000049.1"/>
</dbReference>
<feature type="transmembrane region" description="Helical" evidence="4">
    <location>
        <begin position="156"/>
        <end position="177"/>
    </location>
</feature>
<dbReference type="SUPFAM" id="SSF55785">
    <property type="entry name" value="PYP-like sensor domain (PAS domain)"/>
    <property type="match status" value="1"/>
</dbReference>
<keyword evidence="3" id="KW-0807">Transducer</keyword>
<sequence length="566" mass="62896">MRKNLPVTNQEIEVPTNAVLISRTDTKGKISYVSQDFARISGFSEREMVGESHNLIRHPAVPPEVFREMWETIKGGNPWGGVIKNRAKSGDYYWVDATITPVMSEGIVSGYMSVRKKATQKQIKRAEILFDELRNTKSFFWKLKAGIQALFKKLGLFGRIVTLYIIFAFVPLLLANLEWIRNGLFFLPVFSITCGTIGMLLLVKTILNYRKGIREVISIQKEIVSGNFLIEVPERKGSSEVFEIHSGLHILVISIWGLLVQIKENFEKNQELYRFLSQSAEQFQLKTHDQAASVEETASASQELSSTLDGIVKSIHLQSSSLTAINDGIGKVNESIQNVSKSMDSLASQTTSIKQKASQSEETFERAILAMNEIKEYSNGISKIVGIITSISEKTNLLSLNASIESARAGEAGKGFSVVAEEISKLADQTRKSIKEIINLIDNTTKAVDLGAEKFQRSLTIASQLTDYISEVNSSATIVTASLFAQVEKLAEIRKNTDQVNRLGETVRESSGFQKTASEEISLSMQNIAENSESIAKTSKGIKQLVDESILKTTKLYEILKHFKTS</sequence>
<feature type="transmembrane region" description="Helical" evidence="4">
    <location>
        <begin position="183"/>
        <end position="203"/>
    </location>
</feature>
<dbReference type="SUPFAM" id="SSF58104">
    <property type="entry name" value="Methyl-accepting chemotaxis protein (MCP) signaling domain"/>
    <property type="match status" value="1"/>
</dbReference>
<evidence type="ECO:0000256" key="3">
    <source>
        <dbReference type="PROSITE-ProRule" id="PRU00284"/>
    </source>
</evidence>
<comment type="similarity">
    <text evidence="2">Belongs to the methyl-accepting chemotaxis (MCP) protein family.</text>
</comment>
<evidence type="ECO:0000259" key="5">
    <source>
        <dbReference type="PROSITE" id="PS50111"/>
    </source>
</evidence>
<evidence type="ECO:0000256" key="4">
    <source>
        <dbReference type="SAM" id="Phobius"/>
    </source>
</evidence>
<dbReference type="PROSITE" id="PS50111">
    <property type="entry name" value="CHEMOTAXIS_TRANSDUC_2"/>
    <property type="match status" value="1"/>
</dbReference>
<dbReference type="Pfam" id="PF08447">
    <property type="entry name" value="PAS_3"/>
    <property type="match status" value="1"/>
</dbReference>
<dbReference type="EMBL" id="AKWM02000049">
    <property type="protein sequence ID" value="EKR99624.1"/>
    <property type="molecule type" value="Genomic_DNA"/>
</dbReference>
<evidence type="ECO:0000313" key="7">
    <source>
        <dbReference type="EMBL" id="EKR99624.1"/>
    </source>
</evidence>
<name>A0AA87MPW0_9LEPT</name>
<dbReference type="Pfam" id="PF00015">
    <property type="entry name" value="MCPsignal"/>
    <property type="match status" value="1"/>
</dbReference>
<dbReference type="Gene3D" id="3.30.450.20">
    <property type="entry name" value="PAS domain"/>
    <property type="match status" value="1"/>
</dbReference>
<dbReference type="InterPro" id="IPR013655">
    <property type="entry name" value="PAS_fold_3"/>
</dbReference>
<dbReference type="GO" id="GO:0004888">
    <property type="term" value="F:transmembrane signaling receptor activity"/>
    <property type="evidence" value="ECO:0007669"/>
    <property type="project" value="TreeGrafter"/>
</dbReference>
<comment type="caution">
    <text evidence="7">The sequence shown here is derived from an EMBL/GenBank/DDBJ whole genome shotgun (WGS) entry which is preliminary data.</text>
</comment>
<dbReference type="CDD" id="cd00130">
    <property type="entry name" value="PAS"/>
    <property type="match status" value="1"/>
</dbReference>
<reference evidence="7 8" key="1">
    <citation type="journal article" date="2014" name="Int. J. Syst. Evol. Microbiol.">
        <title>Leptospira mayottensis sp. nov., a pathogenic species of the genus Leptospira isolated from humans.</title>
        <authorList>
            <person name="Bourhy P."/>
            <person name="Collet L."/>
            <person name="Brisse S."/>
            <person name="Picardeau M."/>
        </authorList>
    </citation>
    <scope>NUCLEOTIDE SEQUENCE [LARGE SCALE GENOMIC DNA]</scope>
    <source>
        <strain evidence="7 8">200901122</strain>
    </source>
</reference>
<dbReference type="GO" id="GO:0005886">
    <property type="term" value="C:plasma membrane"/>
    <property type="evidence" value="ECO:0007669"/>
    <property type="project" value="TreeGrafter"/>
</dbReference>
<dbReference type="InterPro" id="IPR035965">
    <property type="entry name" value="PAS-like_dom_sf"/>
</dbReference>
<dbReference type="PANTHER" id="PTHR43531:SF11">
    <property type="entry name" value="METHYL-ACCEPTING CHEMOTAXIS PROTEIN 3"/>
    <property type="match status" value="1"/>
</dbReference>
<dbReference type="InterPro" id="IPR051310">
    <property type="entry name" value="MCP_chemotaxis"/>
</dbReference>
<evidence type="ECO:0000259" key="6">
    <source>
        <dbReference type="PROSITE" id="PS50112"/>
    </source>
</evidence>
<dbReference type="InterPro" id="IPR000014">
    <property type="entry name" value="PAS"/>
</dbReference>
<dbReference type="SMART" id="SM00283">
    <property type="entry name" value="MA"/>
    <property type="match status" value="1"/>
</dbReference>
<evidence type="ECO:0000256" key="2">
    <source>
        <dbReference type="ARBA" id="ARBA00029447"/>
    </source>
</evidence>
<feature type="domain" description="PAS" evidence="6">
    <location>
        <begin position="25"/>
        <end position="76"/>
    </location>
</feature>
<dbReference type="NCBIfam" id="TIGR00229">
    <property type="entry name" value="sensory_box"/>
    <property type="match status" value="1"/>
</dbReference>
<dbReference type="PROSITE" id="PS50112">
    <property type="entry name" value="PAS"/>
    <property type="match status" value="1"/>
</dbReference>
<organism evidence="7 8">
    <name type="scientific">Leptospira mayottensis 200901122</name>
    <dbReference type="NCBI Taxonomy" id="1193010"/>
    <lineage>
        <taxon>Bacteria</taxon>
        <taxon>Pseudomonadati</taxon>
        <taxon>Spirochaetota</taxon>
        <taxon>Spirochaetia</taxon>
        <taxon>Leptospirales</taxon>
        <taxon>Leptospiraceae</taxon>
        <taxon>Leptospira</taxon>
    </lineage>
</organism>
<dbReference type="PANTHER" id="PTHR43531">
    <property type="entry name" value="PROTEIN ICFG"/>
    <property type="match status" value="1"/>
</dbReference>
<keyword evidence="4" id="KW-0472">Membrane</keyword>
<dbReference type="GO" id="GO:0007165">
    <property type="term" value="P:signal transduction"/>
    <property type="evidence" value="ECO:0007669"/>
    <property type="project" value="UniProtKB-KW"/>
</dbReference>
<protein>
    <submittedName>
        <fullName evidence="7">PAS domain S-box protein</fullName>
    </submittedName>
</protein>
<dbReference type="InterPro" id="IPR004089">
    <property type="entry name" value="MCPsignal_dom"/>
</dbReference>
<gene>
    <name evidence="7" type="ORF">LEP1GSC125_3255</name>
</gene>
<accession>A0AA87MPW0</accession>
<dbReference type="GO" id="GO:0006935">
    <property type="term" value="P:chemotaxis"/>
    <property type="evidence" value="ECO:0007669"/>
    <property type="project" value="UniProtKB-KW"/>
</dbReference>
<evidence type="ECO:0000256" key="1">
    <source>
        <dbReference type="ARBA" id="ARBA00022500"/>
    </source>
</evidence>
<dbReference type="Gene3D" id="1.10.287.950">
    <property type="entry name" value="Methyl-accepting chemotaxis protein"/>
    <property type="match status" value="1"/>
</dbReference>
<proteinExistence type="inferred from homology"/>
<keyword evidence="4" id="KW-1133">Transmembrane helix</keyword>